<name>I4CCQ7_DESTA</name>
<dbReference type="Pfam" id="PF00893">
    <property type="entry name" value="Multi_Drug_Res"/>
    <property type="match status" value="1"/>
</dbReference>
<comment type="subcellular location">
    <subcellularLocation>
        <location evidence="1 8">Cell membrane</location>
        <topology evidence="1 8">Multi-pass membrane protein</topology>
    </subcellularLocation>
</comment>
<evidence type="ECO:0000313" key="11">
    <source>
        <dbReference type="Proteomes" id="UP000006055"/>
    </source>
</evidence>
<feature type="transmembrane region" description="Helical" evidence="9">
    <location>
        <begin position="86"/>
        <end position="105"/>
    </location>
</feature>
<evidence type="ECO:0000256" key="2">
    <source>
        <dbReference type="ARBA" id="ARBA00022448"/>
    </source>
</evidence>
<dbReference type="Gene3D" id="1.10.3730.20">
    <property type="match status" value="1"/>
</dbReference>
<keyword evidence="6 9" id="KW-0472">Membrane</keyword>
<dbReference type="RefSeq" id="WP_014812456.1">
    <property type="nucleotide sequence ID" value="NC_018025.1"/>
</dbReference>
<comment type="similarity">
    <text evidence="7 8">Belongs to the drug/metabolite transporter (DMT) superfamily. Small multidrug resistance (SMR) (TC 2.A.7.1) family.</text>
</comment>
<dbReference type="OrthoDB" id="9808638at2"/>
<dbReference type="AlphaFoldDB" id="I4CCQ7"/>
<evidence type="ECO:0000256" key="6">
    <source>
        <dbReference type="ARBA" id="ARBA00023136"/>
    </source>
</evidence>
<evidence type="ECO:0000256" key="5">
    <source>
        <dbReference type="ARBA" id="ARBA00022989"/>
    </source>
</evidence>
<feature type="transmembrane region" description="Helical" evidence="9">
    <location>
        <begin position="34"/>
        <end position="54"/>
    </location>
</feature>
<dbReference type="Proteomes" id="UP000006055">
    <property type="component" value="Chromosome"/>
</dbReference>
<gene>
    <name evidence="10" type="ordered locus">Desti_4728</name>
</gene>
<evidence type="ECO:0000256" key="8">
    <source>
        <dbReference type="RuleBase" id="RU003942"/>
    </source>
</evidence>
<proteinExistence type="inferred from homology"/>
<evidence type="ECO:0000256" key="9">
    <source>
        <dbReference type="SAM" id="Phobius"/>
    </source>
</evidence>
<dbReference type="PANTHER" id="PTHR30561">
    <property type="entry name" value="SMR FAMILY PROTON-DEPENDENT DRUG EFFLUX TRANSPORTER SUGE"/>
    <property type="match status" value="1"/>
</dbReference>
<feature type="transmembrane region" description="Helical" evidence="9">
    <location>
        <begin position="60"/>
        <end position="79"/>
    </location>
</feature>
<sequence>MGAWPYLLMAILLEVCGTTCMKLSAGFTKLLPSILIFVFYSLSFATLTICLKYIDVSVAYAVWSGLGTLLIAIIGAVYFKESMTLMKAVSILLIIIGVIGVNMSGTNH</sequence>
<reference evidence="11" key="1">
    <citation type="submission" date="2012-06" db="EMBL/GenBank/DDBJ databases">
        <title>Complete sequence of chromosome of Desulfomonile tiedjei DSM 6799.</title>
        <authorList>
            <person name="Lucas S."/>
            <person name="Copeland A."/>
            <person name="Lapidus A."/>
            <person name="Glavina del Rio T."/>
            <person name="Dalin E."/>
            <person name="Tice H."/>
            <person name="Bruce D."/>
            <person name="Goodwin L."/>
            <person name="Pitluck S."/>
            <person name="Peters L."/>
            <person name="Ovchinnikova G."/>
            <person name="Zeytun A."/>
            <person name="Lu M."/>
            <person name="Kyrpides N."/>
            <person name="Mavromatis K."/>
            <person name="Ivanova N."/>
            <person name="Brettin T."/>
            <person name="Detter J.C."/>
            <person name="Han C."/>
            <person name="Larimer F."/>
            <person name="Land M."/>
            <person name="Hauser L."/>
            <person name="Markowitz V."/>
            <person name="Cheng J.-F."/>
            <person name="Hugenholtz P."/>
            <person name="Woyke T."/>
            <person name="Wu D."/>
            <person name="Spring S."/>
            <person name="Schroeder M."/>
            <person name="Brambilla E."/>
            <person name="Klenk H.-P."/>
            <person name="Eisen J.A."/>
        </authorList>
    </citation>
    <scope>NUCLEOTIDE SEQUENCE [LARGE SCALE GENOMIC DNA]</scope>
    <source>
        <strain evidence="11">ATCC 49306 / DSM 6799 / DCB-1</strain>
    </source>
</reference>
<evidence type="ECO:0000256" key="3">
    <source>
        <dbReference type="ARBA" id="ARBA00022475"/>
    </source>
</evidence>
<dbReference type="GO" id="GO:1990961">
    <property type="term" value="P:xenobiotic detoxification by transmembrane export across the plasma membrane"/>
    <property type="evidence" value="ECO:0007669"/>
    <property type="project" value="UniProtKB-ARBA"/>
</dbReference>
<dbReference type="PATRIC" id="fig|706587.4.peg.5353"/>
<organism evidence="10 11">
    <name type="scientific">Desulfomonile tiedjei (strain ATCC 49306 / DSM 6799 / DCB-1)</name>
    <dbReference type="NCBI Taxonomy" id="706587"/>
    <lineage>
        <taxon>Bacteria</taxon>
        <taxon>Pseudomonadati</taxon>
        <taxon>Thermodesulfobacteriota</taxon>
        <taxon>Desulfomonilia</taxon>
        <taxon>Desulfomonilales</taxon>
        <taxon>Desulfomonilaceae</taxon>
        <taxon>Desulfomonile</taxon>
    </lineage>
</organism>
<evidence type="ECO:0000256" key="7">
    <source>
        <dbReference type="ARBA" id="ARBA00038032"/>
    </source>
</evidence>
<dbReference type="GO" id="GO:0005886">
    <property type="term" value="C:plasma membrane"/>
    <property type="evidence" value="ECO:0007669"/>
    <property type="project" value="UniProtKB-SubCell"/>
</dbReference>
<dbReference type="FunFam" id="1.10.3730.20:FF:000001">
    <property type="entry name" value="Quaternary ammonium compound resistance transporter SugE"/>
    <property type="match status" value="1"/>
</dbReference>
<protein>
    <submittedName>
        <fullName evidence="10">Cation/cationic drug transporter</fullName>
    </submittedName>
</protein>
<evidence type="ECO:0000256" key="1">
    <source>
        <dbReference type="ARBA" id="ARBA00004651"/>
    </source>
</evidence>
<evidence type="ECO:0000256" key="4">
    <source>
        <dbReference type="ARBA" id="ARBA00022692"/>
    </source>
</evidence>
<keyword evidence="2" id="KW-0813">Transport</keyword>
<dbReference type="GO" id="GO:0022857">
    <property type="term" value="F:transmembrane transporter activity"/>
    <property type="evidence" value="ECO:0007669"/>
    <property type="project" value="InterPro"/>
</dbReference>
<dbReference type="InterPro" id="IPR045324">
    <property type="entry name" value="Small_multidrug_res"/>
</dbReference>
<dbReference type="STRING" id="706587.Desti_4728"/>
<dbReference type="eggNOG" id="COG2076">
    <property type="taxonomic scope" value="Bacteria"/>
</dbReference>
<keyword evidence="5 9" id="KW-1133">Transmembrane helix</keyword>
<dbReference type="HOGENOM" id="CLU_133067_0_1_7"/>
<dbReference type="PANTHER" id="PTHR30561:SF1">
    <property type="entry name" value="MULTIDRUG TRANSPORTER EMRE"/>
    <property type="match status" value="1"/>
</dbReference>
<dbReference type="KEGG" id="dti:Desti_4728"/>
<keyword evidence="4 8" id="KW-0812">Transmembrane</keyword>
<dbReference type="SUPFAM" id="SSF103481">
    <property type="entry name" value="Multidrug resistance efflux transporter EmrE"/>
    <property type="match status" value="1"/>
</dbReference>
<accession>I4CCQ7</accession>
<keyword evidence="3" id="KW-1003">Cell membrane</keyword>
<keyword evidence="11" id="KW-1185">Reference proteome</keyword>
<dbReference type="InterPro" id="IPR037185">
    <property type="entry name" value="EmrE-like"/>
</dbReference>
<evidence type="ECO:0000313" key="10">
    <source>
        <dbReference type="EMBL" id="AFM27348.1"/>
    </source>
</evidence>
<dbReference type="InterPro" id="IPR000390">
    <property type="entry name" value="Small_drug/metabolite_transptr"/>
</dbReference>
<dbReference type="EMBL" id="CP003360">
    <property type="protein sequence ID" value="AFM27348.1"/>
    <property type="molecule type" value="Genomic_DNA"/>
</dbReference>